<protein>
    <submittedName>
        <fullName evidence="3">Pilus assembly protein</fullName>
    </submittedName>
</protein>
<evidence type="ECO:0000313" key="3">
    <source>
        <dbReference type="EMBL" id="QOT72365.1"/>
    </source>
</evidence>
<reference evidence="2" key="1">
    <citation type="journal article" date="2014" name="Int. J. Syst. Evol. Microbiol.">
        <title>Complete genome of a new Firmicutes species belonging to the dominant human colonic microbiota ('Ruminococcus bicirculans') reveals two chromosomes and a selective capacity to utilize plant glucans.</title>
        <authorList>
            <consortium name="NISC Comparative Sequencing Program"/>
            <person name="Wegmann U."/>
            <person name="Louis P."/>
            <person name="Goesmann A."/>
            <person name="Henrissat B."/>
            <person name="Duncan S.H."/>
            <person name="Flint H.J."/>
        </authorList>
    </citation>
    <scope>NUCLEOTIDE SEQUENCE</scope>
    <source>
        <strain evidence="2">CCM 7327</strain>
    </source>
</reference>
<dbReference type="Proteomes" id="UP000593663">
    <property type="component" value="Chromosome 1"/>
</dbReference>
<dbReference type="Proteomes" id="UP000628109">
    <property type="component" value="Unassembled WGS sequence"/>
</dbReference>
<evidence type="ECO:0000259" key="1">
    <source>
        <dbReference type="Pfam" id="PF07811"/>
    </source>
</evidence>
<reference evidence="4" key="3">
    <citation type="submission" date="2020-08" db="EMBL/GenBank/DDBJ databases">
        <title>Complete genome sequence of Sphingobium barthaii strain KK22, a high-molecular-weight polycyclic aromatic hydrocarbon-degrading soil bacterium.</title>
        <authorList>
            <person name="Mori J.F."/>
            <person name="Kanaly R.A."/>
        </authorList>
    </citation>
    <scope>NUCLEOTIDE SEQUENCE [LARGE SCALE GENOMIC DNA]</scope>
    <source>
        <strain evidence="4">KK22</strain>
    </source>
</reference>
<keyword evidence="5" id="KW-1185">Reference proteome</keyword>
<dbReference type="KEGG" id="sbar:H5V43_04275"/>
<dbReference type="RefSeq" id="WP_025546526.1">
    <property type="nucleotide sequence ID" value="NZ_BATN01000001.1"/>
</dbReference>
<sequence length="175" mass="18837">MFVRLFREQSGSSAAEMALVTPLLIALMFGAFELGNYFLSEHVVVKAVRDGARYAGRLSFSNFSCTTASTDNVPGGTVEADTRNLVRTGQLTGGNARLTGWTDPQSIRVTYDCVDPASVSASGIYEGMNFIPVVKVATSTDNAHRLQYQSLFNKLGFDSSTLYLNASSQSPVMGL</sequence>
<reference evidence="5" key="2">
    <citation type="journal article" date="2019" name="Int. J. Syst. Evol. Microbiol.">
        <title>The Global Catalogue of Microorganisms (GCM) 10K type strain sequencing project: providing services to taxonomists for standard genome sequencing and annotation.</title>
        <authorList>
            <consortium name="The Broad Institute Genomics Platform"/>
            <consortium name="The Broad Institute Genome Sequencing Center for Infectious Disease"/>
            <person name="Wu L."/>
            <person name="Ma J."/>
        </authorList>
    </citation>
    <scope>NUCLEOTIDE SEQUENCE [LARGE SCALE GENOMIC DNA]</scope>
    <source>
        <strain evidence="5">CCM 7327</strain>
    </source>
</reference>
<evidence type="ECO:0000313" key="2">
    <source>
        <dbReference type="EMBL" id="GFZ94371.1"/>
    </source>
</evidence>
<dbReference type="AlphaFoldDB" id="A0A4Q4IVK2"/>
<dbReference type="EMBL" id="CP060035">
    <property type="protein sequence ID" value="QOT72365.1"/>
    <property type="molecule type" value="Genomic_DNA"/>
</dbReference>
<dbReference type="EMBL" id="BMDU01000005">
    <property type="protein sequence ID" value="GFZ94371.1"/>
    <property type="molecule type" value="Genomic_DNA"/>
</dbReference>
<reference evidence="2" key="5">
    <citation type="submission" date="2024-05" db="EMBL/GenBank/DDBJ databases">
        <authorList>
            <person name="Sun Q."/>
            <person name="Sedlacek I."/>
        </authorList>
    </citation>
    <scope>NUCLEOTIDE SEQUENCE</scope>
    <source>
        <strain evidence="2">CCM 7327</strain>
    </source>
</reference>
<organism evidence="3 4">
    <name type="scientific">Sphingobium fuliginis (strain ATCC 27551)</name>
    <dbReference type="NCBI Taxonomy" id="336203"/>
    <lineage>
        <taxon>Bacteria</taxon>
        <taxon>Pseudomonadati</taxon>
        <taxon>Pseudomonadota</taxon>
        <taxon>Alphaproteobacteria</taxon>
        <taxon>Sphingomonadales</taxon>
        <taxon>Sphingomonadaceae</taxon>
        <taxon>Sphingobium</taxon>
    </lineage>
</organism>
<accession>A0A4Q4IVK2</accession>
<evidence type="ECO:0000313" key="4">
    <source>
        <dbReference type="Proteomes" id="UP000593663"/>
    </source>
</evidence>
<gene>
    <name evidence="2" type="ORF">GCM10019071_25880</name>
    <name evidence="3" type="ORF">H5V43_04275</name>
</gene>
<evidence type="ECO:0000313" key="5">
    <source>
        <dbReference type="Proteomes" id="UP000628109"/>
    </source>
</evidence>
<dbReference type="Pfam" id="PF07811">
    <property type="entry name" value="TadE"/>
    <property type="match status" value="1"/>
</dbReference>
<dbReference type="InterPro" id="IPR012495">
    <property type="entry name" value="TadE-like_dom"/>
</dbReference>
<proteinExistence type="predicted"/>
<name>A0A4Q4IVK2_SPHSA</name>
<reference evidence="3" key="4">
    <citation type="journal article" date="2021" name="Microbiol. Resour. Announc.">
        <title>Complete Genome Sequence of Sphingobium barthaii KK22, a High-Molecular-Weight Polycyclic Aromatic Hydrocarbon-Degrading Soil Bacterium.</title>
        <authorList>
            <person name="Mori J.F."/>
            <person name="Kanaly R.A."/>
        </authorList>
    </citation>
    <scope>NUCLEOTIDE SEQUENCE</scope>
    <source>
        <strain evidence="3">KK22</strain>
    </source>
</reference>
<feature type="domain" description="TadE-like" evidence="1">
    <location>
        <begin position="11"/>
        <end position="53"/>
    </location>
</feature>